<feature type="transmembrane region" description="Helical" evidence="7">
    <location>
        <begin position="182"/>
        <end position="202"/>
    </location>
</feature>
<evidence type="ECO:0000256" key="4">
    <source>
        <dbReference type="ARBA" id="ARBA00023224"/>
    </source>
</evidence>
<dbReference type="Pfam" id="PF00015">
    <property type="entry name" value="MCPsignal"/>
    <property type="match status" value="1"/>
</dbReference>
<dbReference type="SMART" id="SM00283">
    <property type="entry name" value="MA"/>
    <property type="match status" value="1"/>
</dbReference>
<keyword evidence="3 7" id="KW-0472">Membrane</keyword>
<comment type="subcellular location">
    <subcellularLocation>
        <location evidence="1">Cell membrane</location>
    </subcellularLocation>
</comment>
<reference evidence="10 11" key="1">
    <citation type="submission" date="2020-08" db="EMBL/GenBank/DDBJ databases">
        <title>Genomic Encyclopedia of Type Strains, Phase IV (KMG-IV): sequencing the most valuable type-strain genomes for metagenomic binning, comparative biology and taxonomic classification.</title>
        <authorList>
            <person name="Goeker M."/>
        </authorList>
    </citation>
    <scope>NUCLEOTIDE SEQUENCE [LARGE SCALE GENOMIC DNA]</scope>
    <source>
        <strain evidence="10 11">DSM 16325</strain>
    </source>
</reference>
<name>A0A7W8IN26_9BACL</name>
<dbReference type="Pfam" id="PF00672">
    <property type="entry name" value="HAMP"/>
    <property type="match status" value="1"/>
</dbReference>
<keyword evidence="7" id="KW-0812">Transmembrane</keyword>
<feature type="domain" description="HAMP" evidence="9">
    <location>
        <begin position="204"/>
        <end position="257"/>
    </location>
</feature>
<accession>A0A7W8IN26</accession>
<evidence type="ECO:0000259" key="9">
    <source>
        <dbReference type="PROSITE" id="PS50885"/>
    </source>
</evidence>
<dbReference type="Gene3D" id="1.10.287.950">
    <property type="entry name" value="Methyl-accepting chemotaxis protein"/>
    <property type="match status" value="1"/>
</dbReference>
<protein>
    <submittedName>
        <fullName evidence="10">Methyl-accepting chemotaxis protein</fullName>
    </submittedName>
</protein>
<proteinExistence type="inferred from homology"/>
<dbReference type="GO" id="GO:0004888">
    <property type="term" value="F:transmembrane signaling receptor activity"/>
    <property type="evidence" value="ECO:0007669"/>
    <property type="project" value="InterPro"/>
</dbReference>
<dbReference type="InterPro" id="IPR004090">
    <property type="entry name" value="Chemotax_Me-accpt_rcpt"/>
</dbReference>
<dbReference type="PRINTS" id="PR00260">
    <property type="entry name" value="CHEMTRNSDUCR"/>
</dbReference>
<dbReference type="PROSITE" id="PS50885">
    <property type="entry name" value="HAMP"/>
    <property type="match status" value="1"/>
</dbReference>
<evidence type="ECO:0000256" key="1">
    <source>
        <dbReference type="ARBA" id="ARBA00004236"/>
    </source>
</evidence>
<dbReference type="InterPro" id="IPR004089">
    <property type="entry name" value="MCPsignal_dom"/>
</dbReference>
<dbReference type="EMBL" id="JACHEP010000002">
    <property type="protein sequence ID" value="MBB5323585.1"/>
    <property type="molecule type" value="Genomic_DNA"/>
</dbReference>
<dbReference type="FunFam" id="1.10.287.950:FF:000001">
    <property type="entry name" value="Methyl-accepting chemotaxis sensory transducer"/>
    <property type="match status" value="1"/>
</dbReference>
<dbReference type="SUPFAM" id="SSF58104">
    <property type="entry name" value="Methyl-accepting chemotaxis protein (MCP) signaling domain"/>
    <property type="match status" value="1"/>
</dbReference>
<dbReference type="Pfam" id="PF05227">
    <property type="entry name" value="CHASE3"/>
    <property type="match status" value="1"/>
</dbReference>
<dbReference type="InterPro" id="IPR007891">
    <property type="entry name" value="CHASE3"/>
</dbReference>
<dbReference type="GO" id="GO:0005886">
    <property type="term" value="C:plasma membrane"/>
    <property type="evidence" value="ECO:0007669"/>
    <property type="project" value="UniProtKB-SubCell"/>
</dbReference>
<dbReference type="CDD" id="cd11386">
    <property type="entry name" value="MCP_signal"/>
    <property type="match status" value="1"/>
</dbReference>
<dbReference type="CDD" id="cd06225">
    <property type="entry name" value="HAMP"/>
    <property type="match status" value="1"/>
</dbReference>
<evidence type="ECO:0000256" key="7">
    <source>
        <dbReference type="SAM" id="Phobius"/>
    </source>
</evidence>
<evidence type="ECO:0000256" key="6">
    <source>
        <dbReference type="PROSITE-ProRule" id="PRU00284"/>
    </source>
</evidence>
<evidence type="ECO:0000256" key="5">
    <source>
        <dbReference type="ARBA" id="ARBA00029447"/>
    </source>
</evidence>
<dbReference type="GO" id="GO:0006935">
    <property type="term" value="P:chemotaxis"/>
    <property type="evidence" value="ECO:0007669"/>
    <property type="project" value="InterPro"/>
</dbReference>
<dbReference type="PANTHER" id="PTHR32089:SF112">
    <property type="entry name" value="LYSOZYME-LIKE PROTEIN-RELATED"/>
    <property type="match status" value="1"/>
</dbReference>
<comment type="caution">
    <text evidence="10">The sequence shown here is derived from an EMBL/GenBank/DDBJ whole genome shotgun (WGS) entry which is preliminary data.</text>
</comment>
<dbReference type="InterPro" id="IPR003660">
    <property type="entry name" value="HAMP_dom"/>
</dbReference>
<keyword evidence="4 6" id="KW-0807">Transducer</keyword>
<gene>
    <name evidence="10" type="ORF">HNQ34_000677</name>
</gene>
<dbReference type="PROSITE" id="PS50111">
    <property type="entry name" value="CHEMOTAXIS_TRANSDUC_2"/>
    <property type="match status" value="1"/>
</dbReference>
<dbReference type="GO" id="GO:0007165">
    <property type="term" value="P:signal transduction"/>
    <property type="evidence" value="ECO:0007669"/>
    <property type="project" value="UniProtKB-KW"/>
</dbReference>
<keyword evidence="2" id="KW-1003">Cell membrane</keyword>
<evidence type="ECO:0000256" key="2">
    <source>
        <dbReference type="ARBA" id="ARBA00022475"/>
    </source>
</evidence>
<feature type="domain" description="Methyl-accepting transducer" evidence="8">
    <location>
        <begin position="276"/>
        <end position="512"/>
    </location>
</feature>
<sequence>MKMTVRKKLFAGFSAVLVILAAIVAIAYYEMTSINNHMQLMNNKVQALIAVKELEVIVRREQGSMRGYLLIGDDTSLTSFNQAHDDYKKLSKELAQKLDHPEAKSVLQQLDKLEQQFYQFGQEAFQLKQQNKVNEYTQLVATKGREITKQFETAAEQLAQIEQTEVNQTNTATSASVAAAKIWMLTFGLIALLVGIVVAYYISRIISRPVVAVSEAAKRIAAGDLTGEAITVKNSDEIGELATAFNQMSQHLREVIQQVATNAEQVAASSEELTASAEQTSKATEQITVTMQDVALGMEKQVESVEETSRTVEQMSAGVQHIAERSQNAAIIAGGASERALQGSQTIQTAVEQMNSINQTVTGLANVVKGLGERSQQIGQIIEVITGIAEQTNLLALNAAIEAARAGENGRGFAVVADEVRKLAEQSAQSAQQISMLITAIQQETNEAVQSMEMATKEASNGIVVIHTAGESFVEIKNAIEEVAVQIQEVSASVQQMSAGAEQIVQSMQLVSKIAESAASGTQEVSAATEEQLASMQEISASAVSLSKMAEELQQLIQKFKIS</sequence>
<dbReference type="Proteomes" id="UP000520011">
    <property type="component" value="Unassembled WGS sequence"/>
</dbReference>
<evidence type="ECO:0000259" key="8">
    <source>
        <dbReference type="PROSITE" id="PS50111"/>
    </source>
</evidence>
<keyword evidence="11" id="KW-1185">Reference proteome</keyword>
<organism evidence="10 11">
    <name type="scientific">Anoxybacteroides tepidamans</name>
    <dbReference type="NCBI Taxonomy" id="265948"/>
    <lineage>
        <taxon>Bacteria</taxon>
        <taxon>Bacillati</taxon>
        <taxon>Bacillota</taxon>
        <taxon>Bacilli</taxon>
        <taxon>Bacillales</taxon>
        <taxon>Anoxybacillaceae</taxon>
        <taxon>Anoxybacteroides</taxon>
    </lineage>
</organism>
<evidence type="ECO:0000313" key="11">
    <source>
        <dbReference type="Proteomes" id="UP000520011"/>
    </source>
</evidence>
<dbReference type="SMART" id="SM00304">
    <property type="entry name" value="HAMP"/>
    <property type="match status" value="1"/>
</dbReference>
<dbReference type="PANTHER" id="PTHR32089">
    <property type="entry name" value="METHYL-ACCEPTING CHEMOTAXIS PROTEIN MCPB"/>
    <property type="match status" value="1"/>
</dbReference>
<dbReference type="Gene3D" id="6.10.340.10">
    <property type="match status" value="1"/>
</dbReference>
<keyword evidence="7" id="KW-1133">Transmembrane helix</keyword>
<comment type="similarity">
    <text evidence="5">Belongs to the methyl-accepting chemotaxis (MCP) protein family.</text>
</comment>
<evidence type="ECO:0000313" key="10">
    <source>
        <dbReference type="EMBL" id="MBB5323585.1"/>
    </source>
</evidence>
<evidence type="ECO:0000256" key="3">
    <source>
        <dbReference type="ARBA" id="ARBA00023136"/>
    </source>
</evidence>
<dbReference type="AlphaFoldDB" id="A0A7W8IN26"/>